<dbReference type="Proteomes" id="UP000051913">
    <property type="component" value="Unassembled WGS sequence"/>
</dbReference>
<evidence type="ECO:0000313" key="1">
    <source>
        <dbReference type="EMBL" id="KRR10566.1"/>
    </source>
</evidence>
<comment type="caution">
    <text evidence="1">The sequence shown here is derived from an EMBL/GenBank/DDBJ whole genome shotgun (WGS) entry which is preliminary data.</text>
</comment>
<reference evidence="1 2" key="1">
    <citation type="submission" date="2014-03" db="EMBL/GenBank/DDBJ databases">
        <title>Bradyrhizobium valentinum sp. nov., isolated from effective nodules of Lupinus mariae-josephae, a lupine endemic of basic-lime soils in Eastern Spain.</title>
        <authorList>
            <person name="Duran D."/>
            <person name="Rey L."/>
            <person name="Navarro A."/>
            <person name="Busquets A."/>
            <person name="Imperial J."/>
            <person name="Ruiz-Argueso T."/>
        </authorList>
    </citation>
    <scope>NUCLEOTIDE SEQUENCE [LARGE SCALE GENOMIC DNA]</scope>
    <source>
        <strain evidence="1 2">LmjM3</strain>
    </source>
</reference>
<dbReference type="EMBL" id="LLXX01000050">
    <property type="protein sequence ID" value="KRR10566.1"/>
    <property type="molecule type" value="Genomic_DNA"/>
</dbReference>
<proteinExistence type="predicted"/>
<dbReference type="AlphaFoldDB" id="A0A0R3KN83"/>
<dbReference type="RefSeq" id="WP_057849909.1">
    <property type="nucleotide sequence ID" value="NZ_LLXX01000050.1"/>
</dbReference>
<gene>
    <name evidence="1" type="ORF">CP49_12355</name>
</gene>
<accession>A0A0R3KN83</accession>
<evidence type="ECO:0000313" key="2">
    <source>
        <dbReference type="Proteomes" id="UP000051913"/>
    </source>
</evidence>
<dbReference type="STRING" id="1518501.CQ10_33995"/>
<keyword evidence="2" id="KW-1185">Reference proteome</keyword>
<dbReference type="OrthoDB" id="8100940at2"/>
<sequence length="84" mass="9613">MPKSRTEFAAVSRPPTPRLALSIREFCRAHGISEGFFYKLKKQGEGPREMKVGARTLITLESAAEWRRARECRHGRGHPDEKPH</sequence>
<organism evidence="1 2">
    <name type="scientific">Bradyrhizobium valentinum</name>
    <dbReference type="NCBI Taxonomy" id="1518501"/>
    <lineage>
        <taxon>Bacteria</taxon>
        <taxon>Pseudomonadati</taxon>
        <taxon>Pseudomonadota</taxon>
        <taxon>Alphaproteobacteria</taxon>
        <taxon>Hyphomicrobiales</taxon>
        <taxon>Nitrobacteraceae</taxon>
        <taxon>Bradyrhizobium</taxon>
    </lineage>
</organism>
<protein>
    <submittedName>
        <fullName evidence="1">Uncharacterized protein</fullName>
    </submittedName>
</protein>
<name>A0A0R3KN83_9BRAD</name>